<dbReference type="InterPro" id="IPR011598">
    <property type="entry name" value="bHLH_dom"/>
</dbReference>
<dbReference type="InterPro" id="IPR036638">
    <property type="entry name" value="HLH_DNA-bd_sf"/>
</dbReference>
<dbReference type="PRINTS" id="PR00785">
    <property type="entry name" value="NCTRNSLOCATR"/>
</dbReference>
<evidence type="ECO:0000256" key="4">
    <source>
        <dbReference type="ARBA" id="ARBA00023125"/>
    </source>
</evidence>
<accession>A0A146MC70</accession>
<keyword evidence="11" id="KW-0675">Receptor</keyword>
<reference evidence="11" key="1">
    <citation type="journal article" date="2016" name="Gigascience">
        <title>De novo construction of an expanded transcriptome assembly for the western tarnished plant bug, Lygus hesperus.</title>
        <authorList>
            <person name="Tassone E.E."/>
            <person name="Geib S.M."/>
            <person name="Hall B."/>
            <person name="Fabrick J.A."/>
            <person name="Brent C.S."/>
            <person name="Hull J.J."/>
        </authorList>
    </citation>
    <scope>NUCLEOTIDE SEQUENCE</scope>
</reference>
<dbReference type="SMART" id="SM00091">
    <property type="entry name" value="PAS"/>
    <property type="match status" value="2"/>
</dbReference>
<dbReference type="InterPro" id="IPR013767">
    <property type="entry name" value="PAS_fold"/>
</dbReference>
<proteinExistence type="predicted"/>
<dbReference type="Gene3D" id="3.30.450.20">
    <property type="entry name" value="PAS domain"/>
    <property type="match status" value="2"/>
</dbReference>
<dbReference type="EMBL" id="GDHC01001794">
    <property type="protein sequence ID" value="JAQ16835.1"/>
    <property type="molecule type" value="Transcribed_RNA"/>
</dbReference>
<dbReference type="SUPFAM" id="SSF47459">
    <property type="entry name" value="HLH, helix-loop-helix DNA-binding domain"/>
    <property type="match status" value="1"/>
</dbReference>
<dbReference type="InterPro" id="IPR000014">
    <property type="entry name" value="PAS"/>
</dbReference>
<keyword evidence="3" id="KW-0805">Transcription regulation</keyword>
<dbReference type="InterPro" id="IPR001067">
    <property type="entry name" value="Nuc_translocat"/>
</dbReference>
<dbReference type="GO" id="GO:0046983">
    <property type="term" value="F:protein dimerization activity"/>
    <property type="evidence" value="ECO:0007669"/>
    <property type="project" value="InterPro"/>
</dbReference>
<evidence type="ECO:0000256" key="5">
    <source>
        <dbReference type="ARBA" id="ARBA00023163"/>
    </source>
</evidence>
<dbReference type="SMART" id="SM00353">
    <property type="entry name" value="HLH"/>
    <property type="match status" value="1"/>
</dbReference>
<dbReference type="GO" id="GO:0003677">
    <property type="term" value="F:DNA binding"/>
    <property type="evidence" value="ECO:0007669"/>
    <property type="project" value="UniProtKB-KW"/>
</dbReference>
<evidence type="ECO:0000259" key="9">
    <source>
        <dbReference type="PROSITE" id="PS50112"/>
    </source>
</evidence>
<dbReference type="PROSITE" id="PS50888">
    <property type="entry name" value="BHLH"/>
    <property type="match status" value="1"/>
</dbReference>
<comment type="subcellular location">
    <subcellularLocation>
        <location evidence="1">Nucleus</location>
    </subcellularLocation>
</comment>
<dbReference type="CDD" id="cd11391">
    <property type="entry name" value="bHLH_PAS"/>
    <property type="match status" value="1"/>
</dbReference>
<evidence type="ECO:0000256" key="6">
    <source>
        <dbReference type="ARBA" id="ARBA00023242"/>
    </source>
</evidence>
<dbReference type="AlphaFoldDB" id="A0A146MC70"/>
<dbReference type="InterPro" id="IPR035965">
    <property type="entry name" value="PAS-like_dom_sf"/>
</dbReference>
<feature type="domain" description="BHLH" evidence="10">
    <location>
        <begin position="49"/>
        <end position="102"/>
    </location>
</feature>
<dbReference type="InterPro" id="IPR050933">
    <property type="entry name" value="Circadian_TF"/>
</dbReference>
<feature type="region of interest" description="Disordered" evidence="8">
    <location>
        <begin position="179"/>
        <end position="209"/>
    </location>
</feature>
<evidence type="ECO:0000259" key="10">
    <source>
        <dbReference type="PROSITE" id="PS50888"/>
    </source>
</evidence>
<dbReference type="GO" id="GO:0005634">
    <property type="term" value="C:nucleus"/>
    <property type="evidence" value="ECO:0007669"/>
    <property type="project" value="UniProtKB-SubCell"/>
</dbReference>
<dbReference type="GO" id="GO:0005667">
    <property type="term" value="C:transcription regulator complex"/>
    <property type="evidence" value="ECO:0007669"/>
    <property type="project" value="InterPro"/>
</dbReference>
<evidence type="ECO:0000256" key="7">
    <source>
        <dbReference type="SAM" id="Coils"/>
    </source>
</evidence>
<feature type="region of interest" description="Disordered" evidence="8">
    <location>
        <begin position="521"/>
        <end position="560"/>
    </location>
</feature>
<gene>
    <name evidence="11" type="primary">Arntl_1</name>
    <name evidence="11" type="ORF">g.48380</name>
</gene>
<evidence type="ECO:0000313" key="11">
    <source>
        <dbReference type="EMBL" id="JAQ16835.1"/>
    </source>
</evidence>
<dbReference type="Pfam" id="PF14598">
    <property type="entry name" value="PAS_11"/>
    <property type="match status" value="1"/>
</dbReference>
<feature type="coiled-coil region" evidence="7">
    <location>
        <begin position="704"/>
        <end position="762"/>
    </location>
</feature>
<protein>
    <submittedName>
        <fullName evidence="11">Aryl hydrocarbon receptor nuclear translocator-like protein 1</fullName>
    </submittedName>
</protein>
<name>A0A146MC70_LYGHE</name>
<dbReference type="CDD" id="cd00130">
    <property type="entry name" value="PAS"/>
    <property type="match status" value="2"/>
</dbReference>
<keyword evidence="5" id="KW-0804">Transcription</keyword>
<dbReference type="Pfam" id="PF00010">
    <property type="entry name" value="HLH"/>
    <property type="match status" value="1"/>
</dbReference>
<dbReference type="SUPFAM" id="SSF55785">
    <property type="entry name" value="PYP-like sensor domain (PAS domain)"/>
    <property type="match status" value="2"/>
</dbReference>
<keyword evidence="2" id="KW-0677">Repeat</keyword>
<feature type="domain" description="PAS" evidence="9">
    <location>
        <begin position="308"/>
        <end position="357"/>
    </location>
</feature>
<dbReference type="Pfam" id="PF00989">
    <property type="entry name" value="PAS"/>
    <property type="match status" value="1"/>
</dbReference>
<dbReference type="PROSITE" id="PS50112">
    <property type="entry name" value="PAS"/>
    <property type="match status" value="2"/>
</dbReference>
<sequence>MCECQYHHGVPPGPWMGPEYYRHRIQPIHQATHQHHQQPYHYYEPYTSSSRQQRNQAEKKRRDTLNNFITELGSLVPMVSASPKKLDKTSVLRLAAAYLRVHQTLAKTKEEYHRLSIPIKWCQLILDGMDGMLLVITASGKVVFISHNIEALLGHSQTDLLGQSLYNITSLEDHEELKANLTPSPSPAEDLDRPSTSASTSSAGSSDSTWKRDLERRSFYLRLRHKSTPRGEQPQYEVVHIVGHLRVPSPPPTKKRSPGGGSSSEGAQHLNQEVVLVAMMKPFKEIRITSSSFLEASREEWISRHLIDGTIVYSDHRISVVSGYMAEEVTGDFAFRYMHEDDVRWVLIALRQMYFRGESYGKSCYRLMSKTGEYIYIRTHGYLELNEDTHSVQSFVCINTLVPKDEGEQHIKEMKELYTPMVACHDSSVITFTNSTPTEDSSSNMLSPLNVGDPGELGKAIQQLLSDLPLGQIHPRDSDNPVSDEQYAKCAMVSKTTLPKLQVHCNQVGVMNVPLIKKGPRYQSRPSVITRAKEKRSSVEDQSTSKKIRQETPPNPSAASALDINRSVIKSRDDYMEMECSDDSSMVPLSRYASSPQGSFAISSPPSGYTLATGSSSQIDYLSSPGDVGGSLILESATSPTTSSARQPSELFLNEFITVDSLDTRLGPSLTDAIEDPLQVGPLDTLGFWTSEMDSLDEGVVRGHMQLEERIQFQDTQISAIEEDLTLVPISSEGNNIYRSTVTHLKAEHRKQQQMLKTLKQDHQSIQQCSKDQQLAVRGAQDIGA</sequence>
<keyword evidence="7" id="KW-0175">Coiled coil</keyword>
<organism evidence="11">
    <name type="scientific">Lygus hesperus</name>
    <name type="common">Western plant bug</name>
    <dbReference type="NCBI Taxonomy" id="30085"/>
    <lineage>
        <taxon>Eukaryota</taxon>
        <taxon>Metazoa</taxon>
        <taxon>Ecdysozoa</taxon>
        <taxon>Arthropoda</taxon>
        <taxon>Hexapoda</taxon>
        <taxon>Insecta</taxon>
        <taxon>Pterygota</taxon>
        <taxon>Neoptera</taxon>
        <taxon>Paraneoptera</taxon>
        <taxon>Hemiptera</taxon>
        <taxon>Heteroptera</taxon>
        <taxon>Panheteroptera</taxon>
        <taxon>Cimicomorpha</taxon>
        <taxon>Miridae</taxon>
        <taxon>Mirini</taxon>
        <taxon>Lygus</taxon>
    </lineage>
</organism>
<evidence type="ECO:0000256" key="8">
    <source>
        <dbReference type="SAM" id="MobiDB-lite"/>
    </source>
</evidence>
<dbReference type="PANTHER" id="PTHR23042">
    <property type="entry name" value="CIRCADIAN PROTEIN CLOCK/ARNT/BMAL/PAS"/>
    <property type="match status" value="1"/>
</dbReference>
<dbReference type="Gene3D" id="4.10.280.10">
    <property type="entry name" value="Helix-loop-helix DNA-binding domain"/>
    <property type="match status" value="1"/>
</dbReference>
<feature type="compositionally biased region" description="Low complexity" evidence="8">
    <location>
        <begin position="195"/>
        <end position="208"/>
    </location>
</feature>
<dbReference type="GO" id="GO:0045944">
    <property type="term" value="P:positive regulation of transcription by RNA polymerase II"/>
    <property type="evidence" value="ECO:0007669"/>
    <property type="project" value="UniProtKB-ARBA"/>
</dbReference>
<keyword evidence="6" id="KW-0539">Nucleus</keyword>
<evidence type="ECO:0000256" key="1">
    <source>
        <dbReference type="ARBA" id="ARBA00004123"/>
    </source>
</evidence>
<evidence type="ECO:0000256" key="3">
    <source>
        <dbReference type="ARBA" id="ARBA00023015"/>
    </source>
</evidence>
<evidence type="ECO:0000256" key="2">
    <source>
        <dbReference type="ARBA" id="ARBA00022737"/>
    </source>
</evidence>
<keyword evidence="4" id="KW-0238">DNA-binding</keyword>
<feature type="domain" description="PAS" evidence="9">
    <location>
        <begin position="125"/>
        <end position="181"/>
    </location>
</feature>
<dbReference type="GO" id="GO:0003700">
    <property type="term" value="F:DNA-binding transcription factor activity"/>
    <property type="evidence" value="ECO:0007669"/>
    <property type="project" value="InterPro"/>
</dbReference>
<feature type="region of interest" description="Disordered" evidence="8">
    <location>
        <begin position="245"/>
        <end position="267"/>
    </location>
</feature>
<dbReference type="GO" id="GO:0005737">
    <property type="term" value="C:cytoplasm"/>
    <property type="evidence" value="ECO:0007669"/>
    <property type="project" value="InterPro"/>
</dbReference>